<dbReference type="InterPro" id="IPR001254">
    <property type="entry name" value="Trypsin_dom"/>
</dbReference>
<dbReference type="PANTHER" id="PTHR24260">
    <property type="match status" value="1"/>
</dbReference>
<protein>
    <submittedName>
        <fullName evidence="2">Tryptase beta-2</fullName>
    </submittedName>
</protein>
<feature type="domain" description="Peptidase S1" evidence="1">
    <location>
        <begin position="18"/>
        <end position="107"/>
    </location>
</feature>
<gene>
    <name evidence="2" type="primary">NCL1_28195</name>
    <name evidence="2" type="ORF">NPIL_531481</name>
</gene>
<dbReference type="GO" id="GO:0006508">
    <property type="term" value="P:proteolysis"/>
    <property type="evidence" value="ECO:0007669"/>
    <property type="project" value="InterPro"/>
</dbReference>
<organism evidence="2 3">
    <name type="scientific">Nephila pilipes</name>
    <name type="common">Giant wood spider</name>
    <name type="synonym">Nephila maculata</name>
    <dbReference type="NCBI Taxonomy" id="299642"/>
    <lineage>
        <taxon>Eukaryota</taxon>
        <taxon>Metazoa</taxon>
        <taxon>Ecdysozoa</taxon>
        <taxon>Arthropoda</taxon>
        <taxon>Chelicerata</taxon>
        <taxon>Arachnida</taxon>
        <taxon>Araneae</taxon>
        <taxon>Araneomorphae</taxon>
        <taxon>Entelegynae</taxon>
        <taxon>Araneoidea</taxon>
        <taxon>Nephilidae</taxon>
        <taxon>Nephila</taxon>
    </lineage>
</organism>
<dbReference type="GO" id="GO:0004252">
    <property type="term" value="F:serine-type endopeptidase activity"/>
    <property type="evidence" value="ECO:0007669"/>
    <property type="project" value="InterPro"/>
</dbReference>
<dbReference type="AlphaFoldDB" id="A0A8X6N5A0"/>
<accession>A0A8X6N5A0</accession>
<name>A0A8X6N5A0_NEPPI</name>
<dbReference type="Pfam" id="PF00089">
    <property type="entry name" value="Trypsin"/>
    <property type="match status" value="1"/>
</dbReference>
<dbReference type="SUPFAM" id="SSF50494">
    <property type="entry name" value="Trypsin-like serine proteases"/>
    <property type="match status" value="1"/>
</dbReference>
<dbReference type="Proteomes" id="UP000887013">
    <property type="component" value="Unassembled WGS sequence"/>
</dbReference>
<dbReference type="PANTHER" id="PTHR24260:SF136">
    <property type="entry name" value="GH08193P-RELATED"/>
    <property type="match status" value="1"/>
</dbReference>
<evidence type="ECO:0000259" key="1">
    <source>
        <dbReference type="Pfam" id="PF00089"/>
    </source>
</evidence>
<dbReference type="InterPro" id="IPR009003">
    <property type="entry name" value="Peptidase_S1_PA"/>
</dbReference>
<evidence type="ECO:0000313" key="2">
    <source>
        <dbReference type="EMBL" id="GFS94160.1"/>
    </source>
</evidence>
<comment type="caution">
    <text evidence="2">The sequence shown here is derived from an EMBL/GenBank/DDBJ whole genome shotgun (WGS) entry which is preliminary data.</text>
</comment>
<dbReference type="Gene3D" id="2.40.10.10">
    <property type="entry name" value="Trypsin-like serine proteases"/>
    <property type="match status" value="1"/>
</dbReference>
<keyword evidence="3" id="KW-1185">Reference proteome</keyword>
<evidence type="ECO:0000313" key="3">
    <source>
        <dbReference type="Proteomes" id="UP000887013"/>
    </source>
</evidence>
<dbReference type="EMBL" id="BMAW01054040">
    <property type="protein sequence ID" value="GFS94160.1"/>
    <property type="molecule type" value="Genomic_DNA"/>
</dbReference>
<dbReference type="InterPro" id="IPR051333">
    <property type="entry name" value="CLIP_Serine_Protease"/>
</dbReference>
<dbReference type="InterPro" id="IPR043504">
    <property type="entry name" value="Peptidase_S1_PA_chymotrypsin"/>
</dbReference>
<proteinExistence type="predicted"/>
<sequence length="117" mass="13141">MQQALDIDLKQKSSFPGGPQILREGEMKQVLPRNCMRPNLPESTINQYYCGVGTNQSSCQGDSGSSTFIKSKKKYYSLGIVSFGKSPVCHVTWPITFTKVAYFLDWIKQNVKDLPKS</sequence>
<reference evidence="2" key="1">
    <citation type="submission" date="2020-08" db="EMBL/GenBank/DDBJ databases">
        <title>Multicomponent nature underlies the extraordinary mechanical properties of spider dragline silk.</title>
        <authorList>
            <person name="Kono N."/>
            <person name="Nakamura H."/>
            <person name="Mori M."/>
            <person name="Yoshida Y."/>
            <person name="Ohtoshi R."/>
            <person name="Malay A.D."/>
            <person name="Moran D.A.P."/>
            <person name="Tomita M."/>
            <person name="Numata K."/>
            <person name="Arakawa K."/>
        </authorList>
    </citation>
    <scope>NUCLEOTIDE SEQUENCE</scope>
</reference>
<dbReference type="OrthoDB" id="6426413at2759"/>